<sequence length="568" mass="64082">MGERPPQGQKRAQATPDAAASKRRRVMRTAMTDTNPSAILPASSLGGLTEFRRAWINLRKERWSSQPPQPGLDNLDRYIKPDRGAEGDGYLLGEEAVLAFIGTSLVAGTVTNAQPPGYCAGVAGGQGVRRRIQEHSGGRCRDQGRGRGRGHARQLGDVFGQMNVMNMEMELMTRDDDDENSDPIQTGAASSTPARTPPPLLQDIYNLVADSPVKETWMKAKVYKEFQHAVEHINVTRVQTGIENYQSLVNVKSSGWQVLTEPDSGDDMEFDDTSELDAGEVHEEYEFPEEFTTSLAEIETIKKMRFDPSGHTKGHGDLYTHSDGSTKPRFRPDYKHPFENSASLSFFAYLHLYFRRQIVHEMNEYAFANNTRTSSPFTLSEQAFFEILFYMALYNNVLNYWGAQPEDRIFGGSMTSLDAVMMLNRFKLLQRCLSFNATPLTLKNDAAARIRPMRNLLKATGDKYVAIRRNIALDEESVACRSRQGRHLIVLNPMEPTGKYHCRLYVLCCSSSWITLNYPLHCNRSDIVDRIDEVVAAQEILTLQHELKNVSKIRQHMLEVTRPLFGTN</sequence>
<feature type="region of interest" description="Disordered" evidence="1">
    <location>
        <begin position="1"/>
        <end position="25"/>
    </location>
</feature>
<keyword evidence="4" id="KW-1185">Reference proteome</keyword>
<evidence type="ECO:0000313" key="3">
    <source>
        <dbReference type="EMBL" id="RAW36440.1"/>
    </source>
</evidence>
<dbReference type="VEuPathDB" id="FungiDB:PC110_g7305"/>
<gene>
    <name evidence="3" type="ORF">PC110_g7305</name>
</gene>
<dbReference type="PANTHER" id="PTHR46599:SF3">
    <property type="entry name" value="PIGGYBAC TRANSPOSABLE ELEMENT-DERIVED PROTEIN 4"/>
    <property type="match status" value="1"/>
</dbReference>
<dbReference type="STRING" id="29920.A0A329SIC9"/>
<dbReference type="OrthoDB" id="6077919at2759"/>
<dbReference type="Pfam" id="PF13843">
    <property type="entry name" value="DDE_Tnp_1_7"/>
    <property type="match status" value="1"/>
</dbReference>
<feature type="region of interest" description="Disordered" evidence="1">
    <location>
        <begin position="134"/>
        <end position="156"/>
    </location>
</feature>
<evidence type="ECO:0000313" key="4">
    <source>
        <dbReference type="Proteomes" id="UP000251314"/>
    </source>
</evidence>
<feature type="domain" description="PiggyBac transposable element-derived protein" evidence="2">
    <location>
        <begin position="355"/>
        <end position="535"/>
    </location>
</feature>
<dbReference type="InterPro" id="IPR029526">
    <property type="entry name" value="PGBD"/>
</dbReference>
<dbReference type="Proteomes" id="UP000251314">
    <property type="component" value="Unassembled WGS sequence"/>
</dbReference>
<name>A0A329SIC9_9STRA</name>
<evidence type="ECO:0000256" key="1">
    <source>
        <dbReference type="SAM" id="MobiDB-lite"/>
    </source>
</evidence>
<proteinExistence type="predicted"/>
<dbReference type="EMBL" id="MJFZ01000139">
    <property type="protein sequence ID" value="RAW36440.1"/>
    <property type="molecule type" value="Genomic_DNA"/>
</dbReference>
<evidence type="ECO:0000259" key="2">
    <source>
        <dbReference type="Pfam" id="PF13843"/>
    </source>
</evidence>
<feature type="compositionally biased region" description="Basic and acidic residues" evidence="1">
    <location>
        <begin position="134"/>
        <end position="145"/>
    </location>
</feature>
<dbReference type="AlphaFoldDB" id="A0A329SIC9"/>
<feature type="region of interest" description="Disordered" evidence="1">
    <location>
        <begin position="175"/>
        <end position="198"/>
    </location>
</feature>
<dbReference type="PANTHER" id="PTHR46599">
    <property type="entry name" value="PIGGYBAC TRANSPOSABLE ELEMENT-DERIVED PROTEIN 4"/>
    <property type="match status" value="1"/>
</dbReference>
<organism evidence="3 4">
    <name type="scientific">Phytophthora cactorum</name>
    <dbReference type="NCBI Taxonomy" id="29920"/>
    <lineage>
        <taxon>Eukaryota</taxon>
        <taxon>Sar</taxon>
        <taxon>Stramenopiles</taxon>
        <taxon>Oomycota</taxon>
        <taxon>Peronosporomycetes</taxon>
        <taxon>Peronosporales</taxon>
        <taxon>Peronosporaceae</taxon>
        <taxon>Phytophthora</taxon>
    </lineage>
</organism>
<protein>
    <recommendedName>
        <fullName evidence="2">PiggyBac transposable element-derived protein domain-containing protein</fullName>
    </recommendedName>
</protein>
<accession>A0A329SIC9</accession>
<comment type="caution">
    <text evidence="3">The sequence shown here is derived from an EMBL/GenBank/DDBJ whole genome shotgun (WGS) entry which is preliminary data.</text>
</comment>
<reference evidence="3 4" key="1">
    <citation type="submission" date="2018-01" db="EMBL/GenBank/DDBJ databases">
        <title>Draft genome of the strawberry crown rot pathogen Phytophthora cactorum.</title>
        <authorList>
            <person name="Armitage A.D."/>
            <person name="Lysoe E."/>
            <person name="Nellist C.F."/>
            <person name="Harrison R.J."/>
            <person name="Brurberg M.B."/>
        </authorList>
    </citation>
    <scope>NUCLEOTIDE SEQUENCE [LARGE SCALE GENOMIC DNA]</scope>
    <source>
        <strain evidence="3 4">10300</strain>
    </source>
</reference>